<keyword evidence="3 6" id="KW-1133">Transmembrane helix</keyword>
<feature type="region of interest" description="Disordered" evidence="5">
    <location>
        <begin position="315"/>
        <end position="367"/>
    </location>
</feature>
<feature type="transmembrane region" description="Helical" evidence="6">
    <location>
        <begin position="44"/>
        <end position="68"/>
    </location>
</feature>
<evidence type="ECO:0000256" key="6">
    <source>
        <dbReference type="SAM" id="Phobius"/>
    </source>
</evidence>
<dbReference type="EMBL" id="BEGY01000001">
    <property type="protein sequence ID" value="GAX72887.1"/>
    <property type="molecule type" value="Genomic_DNA"/>
</dbReference>
<name>A0A250WPW8_9CHLO</name>
<evidence type="ECO:0000256" key="4">
    <source>
        <dbReference type="ARBA" id="ARBA00023136"/>
    </source>
</evidence>
<sequence>MYWNRWIVFVACALLQTSAGLNYSFSVFAPTLKTLFHLDEVQLGTLATLGFNLGGYFALACGAVYDLLGNRNHVGPRAVILIGASLMFTGYFGIYCMAQGVFPYSYELLLIFALIAGNSGCWYDTAALATCIKNYPEDRGTVVGILKSFLGLSATIYTAAYVVAFQPDTVMFLLFLSLCPTAIAVIMALFICRVPNEYIEQEPAVSQTEQGGENSALEHTPVDLNRKPRSGLSKHTRFAIVYLIVTVLALVSMVSAVWSAEHHVVGPGRRVAILVLMALLAAMLLVPISSGPCMYPRRRWKLSLAAASIRRQSQRAGAAASAPGNKRSITDDEEENTEEPLLNASNEDEEPDTEGDGRETAPVREMSTSDALRTSHFWIIMFQALMGIGSGLGFVNNLSGQVIAMGGAPGGQLVFVSLFSVANASGRMALGYMSETYLHNHGTPRTLFLVIVSLLTTVCTACLSFAKLPDLYAMALLSGFAFGGNWAVIPAILSDLFGLKHYASTYAFFQLAPAGGGYILGTLLIGEMYQAAMRAHGDDTFCVGTDCYGYTWRVMTCLNIVALIGTRVLMQRTRSAYGL</sequence>
<proteinExistence type="predicted"/>
<dbReference type="Pfam" id="PF06813">
    <property type="entry name" value="Nodulin-like"/>
    <property type="match status" value="1"/>
</dbReference>
<reference evidence="9 10" key="1">
    <citation type="submission" date="2017-08" db="EMBL/GenBank/DDBJ databases">
        <title>Acidophilic green algal genome provides insights into adaptation to an acidic environment.</title>
        <authorList>
            <person name="Hirooka S."/>
            <person name="Hirose Y."/>
            <person name="Kanesaki Y."/>
            <person name="Higuchi S."/>
            <person name="Fujiwara T."/>
            <person name="Onuma R."/>
            <person name="Era A."/>
            <person name="Ohbayashi R."/>
            <person name="Uzuka A."/>
            <person name="Nozaki H."/>
            <person name="Yoshikawa H."/>
            <person name="Miyagishima S.Y."/>
        </authorList>
    </citation>
    <scope>NUCLEOTIDE SEQUENCE [LARGE SCALE GENOMIC DNA]</scope>
    <source>
        <strain evidence="9 10">NIES-2499</strain>
    </source>
</reference>
<dbReference type="STRING" id="1157962.A0A250WPW8"/>
<feature type="transmembrane region" description="Helical" evidence="6">
    <location>
        <begin position="170"/>
        <end position="192"/>
    </location>
</feature>
<dbReference type="InterPro" id="IPR036259">
    <property type="entry name" value="MFS_trans_sf"/>
</dbReference>
<keyword evidence="7" id="KW-0732">Signal</keyword>
<feature type="compositionally biased region" description="Polar residues" evidence="5">
    <location>
        <begin position="204"/>
        <end position="213"/>
    </location>
</feature>
<evidence type="ECO:0000256" key="1">
    <source>
        <dbReference type="ARBA" id="ARBA00004141"/>
    </source>
</evidence>
<gene>
    <name evidence="9" type="ORF">CEUSTIGMA_g342.t1</name>
</gene>
<evidence type="ECO:0000259" key="8">
    <source>
        <dbReference type="Pfam" id="PF06813"/>
    </source>
</evidence>
<feature type="transmembrane region" description="Helical" evidence="6">
    <location>
        <begin position="472"/>
        <end position="493"/>
    </location>
</feature>
<dbReference type="OrthoDB" id="410267at2759"/>
<evidence type="ECO:0000313" key="10">
    <source>
        <dbReference type="Proteomes" id="UP000232323"/>
    </source>
</evidence>
<feature type="transmembrane region" description="Helical" evidence="6">
    <location>
        <begin position="271"/>
        <end position="295"/>
    </location>
</feature>
<feature type="transmembrane region" description="Helical" evidence="6">
    <location>
        <begin position="505"/>
        <end position="530"/>
    </location>
</feature>
<dbReference type="PANTHER" id="PTHR21576:SF158">
    <property type="entry name" value="RIBOSOMAL RNA-PROCESSING PROTEIN 12-LIKE CONSERVED DOMAIN-CONTAINING PROTEIN"/>
    <property type="match status" value="1"/>
</dbReference>
<dbReference type="Gene3D" id="1.20.1250.20">
    <property type="entry name" value="MFS general substrate transporter like domains"/>
    <property type="match status" value="2"/>
</dbReference>
<dbReference type="SUPFAM" id="SSF103473">
    <property type="entry name" value="MFS general substrate transporter"/>
    <property type="match status" value="1"/>
</dbReference>
<comment type="caution">
    <text evidence="9">The sequence shown here is derived from an EMBL/GenBank/DDBJ whole genome shotgun (WGS) entry which is preliminary data.</text>
</comment>
<accession>A0A250WPW8</accession>
<feature type="transmembrane region" description="Helical" evidence="6">
    <location>
        <begin position="80"/>
        <end position="102"/>
    </location>
</feature>
<keyword evidence="2 6" id="KW-0812">Transmembrane</keyword>
<evidence type="ECO:0000256" key="3">
    <source>
        <dbReference type="ARBA" id="ARBA00022989"/>
    </source>
</evidence>
<evidence type="ECO:0000256" key="2">
    <source>
        <dbReference type="ARBA" id="ARBA00022692"/>
    </source>
</evidence>
<evidence type="ECO:0000313" key="9">
    <source>
        <dbReference type="EMBL" id="GAX72887.1"/>
    </source>
</evidence>
<dbReference type="PANTHER" id="PTHR21576">
    <property type="entry name" value="UNCHARACTERIZED NODULIN-LIKE PROTEIN"/>
    <property type="match status" value="1"/>
</dbReference>
<feature type="domain" description="Nodulin-like" evidence="8">
    <location>
        <begin position="5"/>
        <end position="197"/>
    </location>
</feature>
<keyword evidence="4 6" id="KW-0472">Membrane</keyword>
<protein>
    <recommendedName>
        <fullName evidence="8">Nodulin-like domain-containing protein</fullName>
    </recommendedName>
</protein>
<feature type="transmembrane region" description="Helical" evidence="6">
    <location>
        <begin position="144"/>
        <end position="164"/>
    </location>
</feature>
<feature type="region of interest" description="Disordered" evidence="5">
    <location>
        <begin position="203"/>
        <end position="228"/>
    </location>
</feature>
<dbReference type="GO" id="GO:0016020">
    <property type="term" value="C:membrane"/>
    <property type="evidence" value="ECO:0007669"/>
    <property type="project" value="UniProtKB-SubCell"/>
</dbReference>
<feature type="transmembrane region" description="Helical" evidence="6">
    <location>
        <begin position="239"/>
        <end position="259"/>
    </location>
</feature>
<organism evidence="9 10">
    <name type="scientific">Chlamydomonas eustigma</name>
    <dbReference type="NCBI Taxonomy" id="1157962"/>
    <lineage>
        <taxon>Eukaryota</taxon>
        <taxon>Viridiplantae</taxon>
        <taxon>Chlorophyta</taxon>
        <taxon>core chlorophytes</taxon>
        <taxon>Chlorophyceae</taxon>
        <taxon>CS clade</taxon>
        <taxon>Chlamydomonadales</taxon>
        <taxon>Chlamydomonadaceae</taxon>
        <taxon>Chlamydomonas</taxon>
    </lineage>
</organism>
<feature type="transmembrane region" description="Helical" evidence="6">
    <location>
        <begin position="376"/>
        <end position="396"/>
    </location>
</feature>
<feature type="transmembrane region" description="Helical" evidence="6">
    <location>
        <begin position="108"/>
        <end position="132"/>
    </location>
</feature>
<dbReference type="AlphaFoldDB" id="A0A250WPW8"/>
<keyword evidence="10" id="KW-1185">Reference proteome</keyword>
<feature type="transmembrane region" description="Helical" evidence="6">
    <location>
        <begin position="446"/>
        <end position="466"/>
    </location>
</feature>
<dbReference type="InterPro" id="IPR010658">
    <property type="entry name" value="Nodulin-like"/>
</dbReference>
<evidence type="ECO:0000256" key="7">
    <source>
        <dbReference type="SAM" id="SignalP"/>
    </source>
</evidence>
<feature type="transmembrane region" description="Helical" evidence="6">
    <location>
        <begin position="402"/>
        <end position="425"/>
    </location>
</feature>
<dbReference type="Proteomes" id="UP000232323">
    <property type="component" value="Unassembled WGS sequence"/>
</dbReference>
<evidence type="ECO:0000256" key="5">
    <source>
        <dbReference type="SAM" id="MobiDB-lite"/>
    </source>
</evidence>
<feature type="chain" id="PRO_5012197011" description="Nodulin-like domain-containing protein" evidence="7">
    <location>
        <begin position="21"/>
        <end position="579"/>
    </location>
</feature>
<feature type="transmembrane region" description="Helical" evidence="6">
    <location>
        <begin position="550"/>
        <end position="570"/>
    </location>
</feature>
<feature type="signal peptide" evidence="7">
    <location>
        <begin position="1"/>
        <end position="20"/>
    </location>
</feature>
<comment type="subcellular location">
    <subcellularLocation>
        <location evidence="1">Membrane</location>
        <topology evidence="1">Multi-pass membrane protein</topology>
    </subcellularLocation>
</comment>